<evidence type="ECO:0008006" key="4">
    <source>
        <dbReference type="Google" id="ProtNLM"/>
    </source>
</evidence>
<dbReference type="Proteomes" id="UP000563523">
    <property type="component" value="Unassembled WGS sequence"/>
</dbReference>
<keyword evidence="3" id="KW-1185">Reference proteome</keyword>
<feature type="transmembrane region" description="Helical" evidence="1">
    <location>
        <begin position="12"/>
        <end position="31"/>
    </location>
</feature>
<feature type="transmembrane region" description="Helical" evidence="1">
    <location>
        <begin position="63"/>
        <end position="88"/>
    </location>
</feature>
<feature type="transmembrane region" description="Helical" evidence="1">
    <location>
        <begin position="100"/>
        <end position="119"/>
    </location>
</feature>
<dbReference type="AlphaFoldDB" id="A0A850RAJ8"/>
<evidence type="ECO:0000313" key="2">
    <source>
        <dbReference type="EMBL" id="NVY96376.1"/>
    </source>
</evidence>
<feature type="transmembrane region" description="Helical" evidence="1">
    <location>
        <begin position="38"/>
        <end position="57"/>
    </location>
</feature>
<reference evidence="2 3" key="1">
    <citation type="submission" date="2020-06" db="EMBL/GenBank/DDBJ databases">
        <authorList>
            <person name="Kang J."/>
        </authorList>
    </citation>
    <scope>NUCLEOTIDE SEQUENCE [LARGE SCALE GENOMIC DNA]</scope>
    <source>
        <strain evidence="2 3">DCY120</strain>
    </source>
</reference>
<proteinExistence type="predicted"/>
<feature type="transmembrane region" description="Helical" evidence="1">
    <location>
        <begin position="131"/>
        <end position="152"/>
    </location>
</feature>
<dbReference type="EMBL" id="JABZEC010000003">
    <property type="protein sequence ID" value="NVY96376.1"/>
    <property type="molecule type" value="Genomic_DNA"/>
</dbReference>
<organism evidence="2 3">
    <name type="scientific">Bombilactobacillus apium</name>
    <dbReference type="NCBI Taxonomy" id="2675299"/>
    <lineage>
        <taxon>Bacteria</taxon>
        <taxon>Bacillati</taxon>
        <taxon>Bacillota</taxon>
        <taxon>Bacilli</taxon>
        <taxon>Lactobacillales</taxon>
        <taxon>Lactobacillaceae</taxon>
        <taxon>Bombilactobacillus</taxon>
    </lineage>
</organism>
<keyword evidence="1" id="KW-1133">Transmembrane helix</keyword>
<dbReference type="SUPFAM" id="SSF103473">
    <property type="entry name" value="MFS general substrate transporter"/>
    <property type="match status" value="1"/>
</dbReference>
<comment type="caution">
    <text evidence="2">The sequence shown here is derived from an EMBL/GenBank/DDBJ whole genome shotgun (WGS) entry which is preliminary data.</text>
</comment>
<gene>
    <name evidence="2" type="ORF">HU830_04210</name>
</gene>
<keyword evidence="1" id="KW-0812">Transmembrane</keyword>
<protein>
    <recommendedName>
        <fullName evidence="4">Major facilitator superfamily (MFS) profile domain-containing protein</fullName>
    </recommendedName>
</protein>
<evidence type="ECO:0000313" key="3">
    <source>
        <dbReference type="Proteomes" id="UP000563523"/>
    </source>
</evidence>
<keyword evidence="1" id="KW-0472">Membrane</keyword>
<dbReference type="RefSeq" id="WP_176942538.1">
    <property type="nucleotide sequence ID" value="NZ_JABZEC010000003.1"/>
</dbReference>
<evidence type="ECO:0000256" key="1">
    <source>
        <dbReference type="SAM" id="Phobius"/>
    </source>
</evidence>
<sequence>MMVQAGYGTATSASYVILALSLGAMLGRVLFGPLFQKLQNWLLPLALFLLALAMGIIVGSQRILITVFAGFLTGLAVRQFFLWILNAINRQGAGNTIQNSLILIAYNLAGVLSPYTSLILQKYFQIQDLHFLFVVNMLGFLILVILVGGILWGTRKIMKGI</sequence>
<accession>A0A850RAJ8</accession>
<name>A0A850RAJ8_9LACO</name>
<dbReference type="InterPro" id="IPR036259">
    <property type="entry name" value="MFS_trans_sf"/>
</dbReference>